<evidence type="ECO:0000313" key="3">
    <source>
        <dbReference type="Proteomes" id="UP000294619"/>
    </source>
</evidence>
<name>A0A4R3Y715_9PAST</name>
<dbReference type="EMBL" id="VDGV01000021">
    <property type="protein sequence ID" value="TNG92819.1"/>
    <property type="molecule type" value="Genomic_DNA"/>
</dbReference>
<evidence type="ECO:0000313" key="1">
    <source>
        <dbReference type="EMBL" id="TCV86023.1"/>
    </source>
</evidence>
<dbReference type="Proteomes" id="UP000305526">
    <property type="component" value="Unassembled WGS sequence"/>
</dbReference>
<evidence type="ECO:0000313" key="4">
    <source>
        <dbReference type="Proteomes" id="UP000305526"/>
    </source>
</evidence>
<dbReference type="AlphaFoldDB" id="A0A4R3Y715"/>
<evidence type="ECO:0000313" key="2">
    <source>
        <dbReference type="EMBL" id="TNG92819.1"/>
    </source>
</evidence>
<gene>
    <name evidence="1" type="ORF">EDC16_10794</name>
    <name evidence="2" type="ORF">FHQ21_03290</name>
</gene>
<proteinExistence type="predicted"/>
<accession>A0A4R3Y715</accession>
<organism evidence="1 3">
    <name type="scientific">Testudinibacter aquarius</name>
    <dbReference type="NCBI Taxonomy" id="1524974"/>
    <lineage>
        <taxon>Bacteria</taxon>
        <taxon>Pseudomonadati</taxon>
        <taxon>Pseudomonadota</taxon>
        <taxon>Gammaproteobacteria</taxon>
        <taxon>Pasteurellales</taxon>
        <taxon>Pasteurellaceae</taxon>
        <taxon>Testudinibacter</taxon>
    </lineage>
</organism>
<reference evidence="1 3" key="1">
    <citation type="submission" date="2019-03" db="EMBL/GenBank/DDBJ databases">
        <title>Genomic Encyclopedia of Type Strains, Phase IV (KMG-IV): sequencing the most valuable type-strain genomes for metagenomic binning, comparative biology and taxonomic classification.</title>
        <authorList>
            <person name="Goeker M."/>
        </authorList>
    </citation>
    <scope>NUCLEOTIDE SEQUENCE [LARGE SCALE GENOMIC DNA]</scope>
    <source>
        <strain evidence="1 3">DSM 28140</strain>
    </source>
</reference>
<dbReference type="EMBL" id="SMCP01000007">
    <property type="protein sequence ID" value="TCV86023.1"/>
    <property type="molecule type" value="Genomic_DNA"/>
</dbReference>
<reference evidence="2 4" key="2">
    <citation type="submission" date="2019-05" db="EMBL/GenBank/DDBJ databases">
        <title>Pasteurellaceae isolates from reptiles.</title>
        <authorList>
            <person name="Bojesen A.M."/>
            <person name="Lund E."/>
        </authorList>
    </citation>
    <scope>NUCLEOTIDE SEQUENCE [LARGE SCALE GENOMIC DNA]</scope>
    <source>
        <strain evidence="2 4">ELNT2x</strain>
    </source>
</reference>
<dbReference type="Proteomes" id="UP000294619">
    <property type="component" value="Unassembled WGS sequence"/>
</dbReference>
<keyword evidence="4" id="KW-1185">Reference proteome</keyword>
<sequence length="92" mass="10626">MSSTQDKALEKELLLLKGEVLRRKFNLQTQQTRREIRQPFYYLKTISHPIIRSSLISLSTRILLGRSKWLILPAIGIASFLALKNNSDQTND</sequence>
<protein>
    <recommendedName>
        <fullName evidence="5">YqjK-like protein</fullName>
    </recommendedName>
</protein>
<evidence type="ECO:0008006" key="5">
    <source>
        <dbReference type="Google" id="ProtNLM"/>
    </source>
</evidence>
<dbReference type="RefSeq" id="WP_132967449.1">
    <property type="nucleotide sequence ID" value="NZ_LEKL01000003.1"/>
</dbReference>
<comment type="caution">
    <text evidence="1">The sequence shown here is derived from an EMBL/GenBank/DDBJ whole genome shotgun (WGS) entry which is preliminary data.</text>
</comment>